<reference evidence="7 8" key="1">
    <citation type="submission" date="2019-07" db="EMBL/GenBank/DDBJ databases">
        <title>Whole genome shotgun sequence of Reyranella soli NBRC 108950.</title>
        <authorList>
            <person name="Hosoyama A."/>
            <person name="Uohara A."/>
            <person name="Ohji S."/>
            <person name="Ichikawa N."/>
        </authorList>
    </citation>
    <scope>NUCLEOTIDE SEQUENCE [LARGE SCALE GENOMIC DNA]</scope>
    <source>
        <strain evidence="7 8">NBRC 108950</strain>
    </source>
</reference>
<keyword evidence="4" id="KW-1133">Transmembrane helix</keyword>
<dbReference type="SMART" id="SM00044">
    <property type="entry name" value="CYCc"/>
    <property type="match status" value="1"/>
</dbReference>
<dbReference type="GO" id="GO:0005886">
    <property type="term" value="C:plasma membrane"/>
    <property type="evidence" value="ECO:0007669"/>
    <property type="project" value="UniProtKB-SubCell"/>
</dbReference>
<evidence type="ECO:0000256" key="4">
    <source>
        <dbReference type="SAM" id="Phobius"/>
    </source>
</evidence>
<dbReference type="PANTHER" id="PTHR43081">
    <property type="entry name" value="ADENYLATE CYCLASE, TERMINAL-DIFFERENTIATION SPECIFIC-RELATED"/>
    <property type="match status" value="1"/>
</dbReference>
<dbReference type="PROSITE" id="PS50885">
    <property type="entry name" value="HAMP"/>
    <property type="match status" value="1"/>
</dbReference>
<dbReference type="Gene3D" id="3.30.70.1230">
    <property type="entry name" value="Nucleotide cyclase"/>
    <property type="match status" value="1"/>
</dbReference>
<dbReference type="Gene3D" id="6.10.340.10">
    <property type="match status" value="1"/>
</dbReference>
<evidence type="ECO:0000313" key="8">
    <source>
        <dbReference type="Proteomes" id="UP000321058"/>
    </source>
</evidence>
<dbReference type="SMART" id="SM00304">
    <property type="entry name" value="HAMP"/>
    <property type="match status" value="1"/>
</dbReference>
<dbReference type="SUPFAM" id="SSF55073">
    <property type="entry name" value="Nucleotide cyclase"/>
    <property type="match status" value="1"/>
</dbReference>
<dbReference type="EMBL" id="BKAJ01000004">
    <property type="protein sequence ID" value="GEP53192.1"/>
    <property type="molecule type" value="Genomic_DNA"/>
</dbReference>
<dbReference type="InterPro" id="IPR029787">
    <property type="entry name" value="Nucleotide_cyclase"/>
</dbReference>
<feature type="domain" description="HAMP" evidence="6">
    <location>
        <begin position="235"/>
        <end position="287"/>
    </location>
</feature>
<feature type="transmembrane region" description="Helical" evidence="4">
    <location>
        <begin position="219"/>
        <end position="237"/>
    </location>
</feature>
<evidence type="ECO:0008006" key="9">
    <source>
        <dbReference type="Google" id="ProtNLM"/>
    </source>
</evidence>
<evidence type="ECO:0000256" key="2">
    <source>
        <dbReference type="ARBA" id="ARBA00022475"/>
    </source>
</evidence>
<dbReference type="Proteomes" id="UP000321058">
    <property type="component" value="Unassembled WGS sequence"/>
</dbReference>
<dbReference type="SUPFAM" id="SSF158472">
    <property type="entry name" value="HAMP domain-like"/>
    <property type="match status" value="1"/>
</dbReference>
<proteinExistence type="predicted"/>
<sequence length="495" mass="53719">MTASTDAAPRTAVNAVIGRYYLAMAVPFAIDVITLVVYGVMHGEFELLPLNVAMSAAFLVVAVSIGAYFLIRPVSRFIAGEISFGEIEPALTSLPRRSAMVMAICYMPMVMLRMLPRRYGIDIDAMQEDPNWPDLLASFVVGTGGNVLLIFFIVSAYLDQLCEHLFRTRNVNLHVFHGRFRRKVSVALLYMAFAGVMLLSADIASYSGQRLVREATMDVVATIVGALFMVFWINHALSRPVARLDHGMRQVAKGDYQVRLPVTSDDEMGHAAGRFNEMVEGLSEREYLRDTFGKYVSTSVATAILDNRTGRVVDTTGEATLMFTDIEGFTGLSERLAPAEVASVLNAYLGAVVPVIQRHGGVVNSFIGDGLFATFNLPLPCENHAAAAIAAAIDIQQVLDEGPFAGHVALRTRIGLNTGTVIGVTIGTENRLNYTLLGDAVNVASRVEQLNKKFGTRILATESTVCAADSSDCERLGTVDVRGHENVVVYRIGPA</sequence>
<evidence type="ECO:0000256" key="3">
    <source>
        <dbReference type="ARBA" id="ARBA00023136"/>
    </source>
</evidence>
<dbReference type="GO" id="GO:0006171">
    <property type="term" value="P:cAMP biosynthetic process"/>
    <property type="evidence" value="ECO:0007669"/>
    <property type="project" value="TreeGrafter"/>
</dbReference>
<evidence type="ECO:0000313" key="7">
    <source>
        <dbReference type="EMBL" id="GEP53192.1"/>
    </source>
</evidence>
<comment type="subcellular location">
    <subcellularLocation>
        <location evidence="1">Cell membrane</location>
        <topology evidence="1">Multi-pass membrane protein</topology>
    </subcellularLocation>
</comment>
<dbReference type="CDD" id="cd07302">
    <property type="entry name" value="CHD"/>
    <property type="match status" value="1"/>
</dbReference>
<keyword evidence="8" id="KW-1185">Reference proteome</keyword>
<feature type="transmembrane region" description="Helical" evidence="4">
    <location>
        <begin position="98"/>
        <end position="115"/>
    </location>
</feature>
<protein>
    <recommendedName>
        <fullName evidence="9">Adenylate cyclase</fullName>
    </recommendedName>
</protein>
<accession>A0A512N2I3</accession>
<comment type="caution">
    <text evidence="7">The sequence shown here is derived from an EMBL/GenBank/DDBJ whole genome shotgun (WGS) entry which is preliminary data.</text>
</comment>
<organism evidence="7 8">
    <name type="scientific">Reyranella soli</name>
    <dbReference type="NCBI Taxonomy" id="1230389"/>
    <lineage>
        <taxon>Bacteria</taxon>
        <taxon>Pseudomonadati</taxon>
        <taxon>Pseudomonadota</taxon>
        <taxon>Alphaproteobacteria</taxon>
        <taxon>Hyphomicrobiales</taxon>
        <taxon>Reyranellaceae</taxon>
        <taxon>Reyranella</taxon>
    </lineage>
</organism>
<dbReference type="InterPro" id="IPR001054">
    <property type="entry name" value="A/G_cyclase"/>
</dbReference>
<feature type="transmembrane region" description="Helical" evidence="4">
    <location>
        <begin position="47"/>
        <end position="71"/>
    </location>
</feature>
<feature type="transmembrane region" description="Helical" evidence="4">
    <location>
        <begin position="20"/>
        <end position="41"/>
    </location>
</feature>
<dbReference type="Pfam" id="PF00211">
    <property type="entry name" value="Guanylate_cyc"/>
    <property type="match status" value="1"/>
</dbReference>
<dbReference type="Pfam" id="PF00672">
    <property type="entry name" value="HAMP"/>
    <property type="match status" value="1"/>
</dbReference>
<keyword evidence="3 4" id="KW-0472">Membrane</keyword>
<evidence type="ECO:0000256" key="1">
    <source>
        <dbReference type="ARBA" id="ARBA00004651"/>
    </source>
</evidence>
<keyword evidence="2" id="KW-1003">Cell membrane</keyword>
<dbReference type="InterPro" id="IPR050697">
    <property type="entry name" value="Adenylyl/Guanylyl_Cyclase_3/4"/>
</dbReference>
<name>A0A512N2I3_9HYPH</name>
<dbReference type="InterPro" id="IPR003660">
    <property type="entry name" value="HAMP_dom"/>
</dbReference>
<dbReference type="AlphaFoldDB" id="A0A512N2I3"/>
<feature type="transmembrane region" description="Helical" evidence="4">
    <location>
        <begin position="135"/>
        <end position="158"/>
    </location>
</feature>
<dbReference type="PANTHER" id="PTHR43081:SF17">
    <property type="entry name" value="BLL5647 PROTEIN"/>
    <property type="match status" value="1"/>
</dbReference>
<dbReference type="RefSeq" id="WP_147145541.1">
    <property type="nucleotide sequence ID" value="NZ_BKAJ01000004.1"/>
</dbReference>
<feature type="domain" description="Guanylate cyclase" evidence="5">
    <location>
        <begin position="320"/>
        <end position="448"/>
    </location>
</feature>
<dbReference type="CDD" id="cd06225">
    <property type="entry name" value="HAMP"/>
    <property type="match status" value="1"/>
</dbReference>
<gene>
    <name evidence="7" type="ORF">RSO01_03580</name>
</gene>
<feature type="transmembrane region" description="Helical" evidence="4">
    <location>
        <begin position="187"/>
        <end position="207"/>
    </location>
</feature>
<evidence type="ECO:0000259" key="5">
    <source>
        <dbReference type="PROSITE" id="PS50125"/>
    </source>
</evidence>
<dbReference type="OrthoDB" id="9762462at2"/>
<dbReference type="GO" id="GO:0035556">
    <property type="term" value="P:intracellular signal transduction"/>
    <property type="evidence" value="ECO:0007669"/>
    <property type="project" value="InterPro"/>
</dbReference>
<dbReference type="PROSITE" id="PS50125">
    <property type="entry name" value="GUANYLATE_CYCLASE_2"/>
    <property type="match status" value="1"/>
</dbReference>
<evidence type="ECO:0000259" key="6">
    <source>
        <dbReference type="PROSITE" id="PS50885"/>
    </source>
</evidence>
<keyword evidence="4" id="KW-0812">Transmembrane</keyword>
<dbReference type="GO" id="GO:0004016">
    <property type="term" value="F:adenylate cyclase activity"/>
    <property type="evidence" value="ECO:0007669"/>
    <property type="project" value="UniProtKB-ARBA"/>
</dbReference>